<evidence type="ECO:0000313" key="3">
    <source>
        <dbReference type="EMBL" id="GIG94468.1"/>
    </source>
</evidence>
<dbReference type="InterPro" id="IPR029058">
    <property type="entry name" value="AB_hydrolase_fold"/>
</dbReference>
<dbReference type="PANTHER" id="PTHR11487:SF0">
    <property type="entry name" value="S-ACYL FATTY ACID SYNTHASE THIOESTERASE, MEDIUM CHAIN"/>
    <property type="match status" value="1"/>
</dbReference>
<dbReference type="PANTHER" id="PTHR11487">
    <property type="entry name" value="THIOESTERASE"/>
    <property type="match status" value="1"/>
</dbReference>
<dbReference type="InterPro" id="IPR012223">
    <property type="entry name" value="TEII"/>
</dbReference>
<dbReference type="EMBL" id="BONX01000004">
    <property type="protein sequence ID" value="GIG94468.1"/>
    <property type="molecule type" value="Genomic_DNA"/>
</dbReference>
<dbReference type="RefSeq" id="WP_203856095.1">
    <property type="nucleotide sequence ID" value="NZ_BAAAZQ010000002.1"/>
</dbReference>
<keyword evidence="4" id="KW-1185">Reference proteome</keyword>
<proteinExistence type="inferred from homology"/>
<organism evidence="3 4">
    <name type="scientific">Plantactinospora mayteni</name>
    <dbReference type="NCBI Taxonomy" id="566021"/>
    <lineage>
        <taxon>Bacteria</taxon>
        <taxon>Bacillati</taxon>
        <taxon>Actinomycetota</taxon>
        <taxon>Actinomycetes</taxon>
        <taxon>Micromonosporales</taxon>
        <taxon>Micromonosporaceae</taxon>
        <taxon>Plantactinospora</taxon>
    </lineage>
</organism>
<evidence type="ECO:0000256" key="1">
    <source>
        <dbReference type="ARBA" id="ARBA00007169"/>
    </source>
</evidence>
<name>A0ABQ4EIB0_9ACTN</name>
<dbReference type="SUPFAM" id="SSF53474">
    <property type="entry name" value="alpha/beta-Hydrolases"/>
    <property type="match status" value="1"/>
</dbReference>
<feature type="domain" description="Thioesterase" evidence="2">
    <location>
        <begin position="19"/>
        <end position="240"/>
    </location>
</feature>
<evidence type="ECO:0000313" key="4">
    <source>
        <dbReference type="Proteomes" id="UP000621500"/>
    </source>
</evidence>
<dbReference type="Gene3D" id="3.40.50.1820">
    <property type="entry name" value="alpha/beta hydrolase"/>
    <property type="match status" value="1"/>
</dbReference>
<protein>
    <submittedName>
        <fullName evidence="3">Thioesterase</fullName>
    </submittedName>
</protein>
<sequence>MLSTAWLRRCGGSDRPGLRLICLPYAGAGAAVFREWRLPDELGADVWAVQLPGRESRFREPAPRRVQPVVDALAGELHPLLDRPYALFGHSMGALLAFELCRRLRRDGAPQPVRLLVSAYRAPHLPAWRPAVSTLPQPQLLTRLAEMAGQSRSAVMDPDLLTALTPMLRADFELCETYRYVPDDPLDMLITCFAAVDDPEVRVDEMLGWQRHSTMDSQLHPYSGGHLFLLDHRASVLSRIAMELAPLSGAGRRGTT</sequence>
<accession>A0ABQ4EIB0</accession>
<reference evidence="3 4" key="1">
    <citation type="submission" date="2021-01" db="EMBL/GenBank/DDBJ databases">
        <title>Whole genome shotgun sequence of Plantactinospora mayteni NBRC 109088.</title>
        <authorList>
            <person name="Komaki H."/>
            <person name="Tamura T."/>
        </authorList>
    </citation>
    <scope>NUCLEOTIDE SEQUENCE [LARGE SCALE GENOMIC DNA]</scope>
    <source>
        <strain evidence="3 4">NBRC 109088</strain>
    </source>
</reference>
<comment type="similarity">
    <text evidence="1">Belongs to the thioesterase family.</text>
</comment>
<dbReference type="Pfam" id="PF00975">
    <property type="entry name" value="Thioesterase"/>
    <property type="match status" value="1"/>
</dbReference>
<evidence type="ECO:0000259" key="2">
    <source>
        <dbReference type="Pfam" id="PF00975"/>
    </source>
</evidence>
<dbReference type="Proteomes" id="UP000621500">
    <property type="component" value="Unassembled WGS sequence"/>
</dbReference>
<dbReference type="InterPro" id="IPR001031">
    <property type="entry name" value="Thioesterase"/>
</dbReference>
<comment type="caution">
    <text evidence="3">The sequence shown here is derived from an EMBL/GenBank/DDBJ whole genome shotgun (WGS) entry which is preliminary data.</text>
</comment>
<gene>
    <name evidence="3" type="ORF">Pma05_10410</name>
</gene>